<dbReference type="EMBL" id="BAAAFI010000002">
    <property type="protein sequence ID" value="GAA0877732.1"/>
    <property type="molecule type" value="Genomic_DNA"/>
</dbReference>
<dbReference type="InterPro" id="IPR025588">
    <property type="entry name" value="YcxB-like_C"/>
</dbReference>
<protein>
    <recommendedName>
        <fullName evidence="2">YcxB-like C-terminal domain-containing protein</fullName>
    </recommendedName>
</protein>
<dbReference type="Proteomes" id="UP001500469">
    <property type="component" value="Unassembled WGS sequence"/>
</dbReference>
<evidence type="ECO:0000259" key="2">
    <source>
        <dbReference type="Pfam" id="PF14317"/>
    </source>
</evidence>
<accession>A0ABP3Y9S1</accession>
<keyword evidence="1" id="KW-0472">Membrane</keyword>
<sequence length="201" mass="23777">MAVTAKNNLKIALLQTSIETELMIFFDLLNQSDRWIFALANSIPMIIKTKKYQLETGTYIKMGLKSILKEQWWVILIALAICCGYFWIASIWWIIGAVIAYALYVLFWTIQFTGVTQMEQNKAIFQKMAYEIDSRQILMKLNAREGMPVQWNMIKKVEQTKDAFVLYMSKAQFIHLPYRIFNTDNEKRFFETILKRKELMK</sequence>
<feature type="transmembrane region" description="Helical" evidence="1">
    <location>
        <begin position="101"/>
        <end position="118"/>
    </location>
</feature>
<feature type="domain" description="YcxB-like C-terminal" evidence="2">
    <location>
        <begin position="149"/>
        <end position="193"/>
    </location>
</feature>
<dbReference type="Pfam" id="PF14317">
    <property type="entry name" value="YcxB"/>
    <property type="match status" value="1"/>
</dbReference>
<evidence type="ECO:0000313" key="4">
    <source>
        <dbReference type="Proteomes" id="UP001500469"/>
    </source>
</evidence>
<proteinExistence type="predicted"/>
<evidence type="ECO:0000256" key="1">
    <source>
        <dbReference type="SAM" id="Phobius"/>
    </source>
</evidence>
<name>A0ABP3Y9S1_9BACT</name>
<reference evidence="4" key="1">
    <citation type="journal article" date="2019" name="Int. J. Syst. Evol. Microbiol.">
        <title>The Global Catalogue of Microorganisms (GCM) 10K type strain sequencing project: providing services to taxonomists for standard genome sequencing and annotation.</title>
        <authorList>
            <consortium name="The Broad Institute Genomics Platform"/>
            <consortium name="The Broad Institute Genome Sequencing Center for Infectious Disease"/>
            <person name="Wu L."/>
            <person name="Ma J."/>
        </authorList>
    </citation>
    <scope>NUCLEOTIDE SEQUENCE [LARGE SCALE GENOMIC DNA]</scope>
    <source>
        <strain evidence="4">JCM 16112</strain>
    </source>
</reference>
<keyword evidence="1" id="KW-1133">Transmembrane helix</keyword>
<keyword evidence="1" id="KW-0812">Transmembrane</keyword>
<comment type="caution">
    <text evidence="3">The sequence shown here is derived from an EMBL/GenBank/DDBJ whole genome shotgun (WGS) entry which is preliminary data.</text>
</comment>
<evidence type="ECO:0000313" key="3">
    <source>
        <dbReference type="EMBL" id="GAA0877732.1"/>
    </source>
</evidence>
<feature type="transmembrane region" description="Helical" evidence="1">
    <location>
        <begin position="72"/>
        <end position="95"/>
    </location>
</feature>
<gene>
    <name evidence="3" type="ORF">GCM10009119_07000</name>
</gene>
<organism evidence="3 4">
    <name type="scientific">Algoriphagus jejuensis</name>
    <dbReference type="NCBI Taxonomy" id="419934"/>
    <lineage>
        <taxon>Bacteria</taxon>
        <taxon>Pseudomonadati</taxon>
        <taxon>Bacteroidota</taxon>
        <taxon>Cytophagia</taxon>
        <taxon>Cytophagales</taxon>
        <taxon>Cyclobacteriaceae</taxon>
        <taxon>Algoriphagus</taxon>
    </lineage>
</organism>
<keyword evidence="4" id="KW-1185">Reference proteome</keyword>